<dbReference type="Gene3D" id="3.20.20.140">
    <property type="entry name" value="Metal-dependent hydrolases"/>
    <property type="match status" value="1"/>
</dbReference>
<evidence type="ECO:0000256" key="12">
    <source>
        <dbReference type="PIRSR" id="PIRSR038994-3"/>
    </source>
</evidence>
<dbReference type="AlphaFoldDB" id="A0A064C1I8"/>
<dbReference type="FunFam" id="3.20.20.140:FF:000004">
    <property type="entry name" value="N-acetylglucosamine-6-phosphate deacetylase"/>
    <property type="match status" value="1"/>
</dbReference>
<comment type="caution">
    <text evidence="15">The sequence shown here is derived from an EMBL/GenBank/DDBJ whole genome shotgun (WGS) entry which is preliminary data.</text>
</comment>
<evidence type="ECO:0000256" key="1">
    <source>
        <dbReference type="ARBA" id="ARBA00010716"/>
    </source>
</evidence>
<evidence type="ECO:0000256" key="3">
    <source>
        <dbReference type="ARBA" id="ARBA00018029"/>
    </source>
</evidence>
<dbReference type="Proteomes" id="UP000045541">
    <property type="component" value="Unassembled WGS sequence"/>
</dbReference>
<comment type="pathway">
    <text evidence="8">Amino-sugar metabolism; N-acetylneuraminate degradation; D-fructose 6-phosphate from N-acetylneuraminate: step 4/5.</text>
</comment>
<feature type="binding site" evidence="11">
    <location>
        <position position="139"/>
    </location>
    <ligand>
        <name>substrate</name>
    </ligand>
</feature>
<evidence type="ECO:0000313" key="18">
    <source>
        <dbReference type="Proteomes" id="UP000045541"/>
    </source>
</evidence>
<organism evidence="15 18">
    <name type="scientific">Streptococcus pneumoniae</name>
    <dbReference type="NCBI Taxonomy" id="1313"/>
    <lineage>
        <taxon>Bacteria</taxon>
        <taxon>Bacillati</taxon>
        <taxon>Bacillota</taxon>
        <taxon>Bacilli</taxon>
        <taxon>Lactobacillales</taxon>
        <taxon>Streptococcaceae</taxon>
        <taxon>Streptococcus</taxon>
    </lineage>
</organism>
<dbReference type="PANTHER" id="PTHR11113:SF14">
    <property type="entry name" value="N-ACETYLGLUCOSAMINE-6-PHOSPHATE DEACETYLASE"/>
    <property type="match status" value="1"/>
</dbReference>
<name>A0A064C1I8_STREE</name>
<feature type="binding site" evidence="11">
    <location>
        <begin position="307"/>
        <end position="309"/>
    </location>
    <ligand>
        <name>substrate</name>
    </ligand>
</feature>
<reference evidence="17 18" key="1">
    <citation type="submission" date="2015-03" db="EMBL/GenBank/DDBJ databases">
        <authorList>
            <consortium name="Pathogen Informatics"/>
            <person name="Murphy D."/>
        </authorList>
    </citation>
    <scope>NUCLEOTIDE SEQUENCE [LARGE SCALE GENOMIC DNA]</scope>
    <source>
        <strain evidence="15 18">0310</strain>
        <strain evidence="14">SMRU158</strain>
        <strain evidence="17">type strain: N</strain>
    </source>
</reference>
<evidence type="ECO:0000313" key="14">
    <source>
        <dbReference type="EMBL" id="CIV25874.1"/>
    </source>
</evidence>
<dbReference type="InterPro" id="IPR003764">
    <property type="entry name" value="GlcNAc_6-P_deAcase"/>
</dbReference>
<feature type="binding site" evidence="12">
    <location>
        <position position="194"/>
    </location>
    <ligand>
        <name>Zn(2+)</name>
        <dbReference type="ChEBI" id="CHEBI:29105"/>
    </ligand>
</feature>
<sequence length="383" mass="41669">MPNYIKADQFFYPHGVRRGGYLELVDGKFGKHAEQIPEGAEVIDYTGYSIAPGLVDTHIHGYAGVDVMDNNIEGTLHTMSEGLLSTGVTSFLPTTLTATYEQLLAVTENLGNHYKEATGAKIRGIYYEGPYFTETFKGAQNPTYMRDPGVEEFHSWQKAANGLLNKIALAPERDGVEDFVRTVTGEGVTVALGHSNATFDEAKKAVDAGASVWVHAYNGMRGLTHRELGMVGAMYQLPHTYAELICDGHHVDPKACEILIKQKGTENIALITDCMTAGGLEDGDYMLGEFPVVVANGTARLKSTGNLAGSILKLKDGLKNVVEWGIANPHEAVMMASFNPAKSVHIDDVCGQIREGYDADFIVLDKDLELVATYLDGVKRYQA</sequence>
<dbReference type="GO" id="GO:0008448">
    <property type="term" value="F:N-acetylglucosamine-6-phosphate deacetylase activity"/>
    <property type="evidence" value="ECO:0007669"/>
    <property type="project" value="UniProtKB-EC"/>
</dbReference>
<reference evidence="16 19" key="2">
    <citation type="submission" date="2019-07" db="EMBL/GenBank/DDBJ databases">
        <authorList>
            <person name="Mohale T."/>
        </authorList>
    </citation>
    <scope>NUCLEOTIDE SEQUENCE [LARGE SCALE GENOMIC DNA]</scope>
    <source>
        <strain evidence="16 19">NTPn 59</strain>
    </source>
</reference>
<evidence type="ECO:0000256" key="8">
    <source>
        <dbReference type="ARBA" id="ARBA00060590"/>
    </source>
</evidence>
<dbReference type="SUPFAM" id="SSF51338">
    <property type="entry name" value="Composite domain of metallo-dependent hydrolases"/>
    <property type="match status" value="1"/>
</dbReference>
<dbReference type="InterPro" id="IPR006680">
    <property type="entry name" value="Amidohydro-rel"/>
</dbReference>
<dbReference type="PIRSF" id="PIRSF038994">
    <property type="entry name" value="NagA"/>
    <property type="match status" value="1"/>
</dbReference>
<evidence type="ECO:0000256" key="7">
    <source>
        <dbReference type="ARBA" id="ARBA00047647"/>
    </source>
</evidence>
<dbReference type="GO" id="GO:0046872">
    <property type="term" value="F:metal ion binding"/>
    <property type="evidence" value="ECO:0007669"/>
    <property type="project" value="UniProtKB-KW"/>
</dbReference>
<feature type="binding site" evidence="12">
    <location>
        <position position="215"/>
    </location>
    <ligand>
        <name>Zn(2+)</name>
        <dbReference type="ChEBI" id="CHEBI:29105"/>
    </ligand>
</feature>
<evidence type="ECO:0000256" key="11">
    <source>
        <dbReference type="PIRSR" id="PIRSR038994-2"/>
    </source>
</evidence>
<dbReference type="Pfam" id="PF01979">
    <property type="entry name" value="Amidohydro_1"/>
    <property type="match status" value="1"/>
</dbReference>
<feature type="binding site" evidence="12">
    <location>
        <position position="128"/>
    </location>
    <ligand>
        <name>Zn(2+)</name>
        <dbReference type="ChEBI" id="CHEBI:29105"/>
    </ligand>
</feature>
<protein>
    <recommendedName>
        <fullName evidence="3">N-acetylglucosamine-6-phosphate deacetylase</fullName>
        <ecNumber evidence="2">3.5.1.25</ecNumber>
    </recommendedName>
</protein>
<evidence type="ECO:0000313" key="15">
    <source>
        <dbReference type="EMBL" id="CKJ09206.1"/>
    </source>
</evidence>
<dbReference type="GO" id="GO:0006046">
    <property type="term" value="P:N-acetylglucosamine catabolic process"/>
    <property type="evidence" value="ECO:0007669"/>
    <property type="project" value="TreeGrafter"/>
</dbReference>
<evidence type="ECO:0000256" key="2">
    <source>
        <dbReference type="ARBA" id="ARBA00011899"/>
    </source>
</evidence>
<dbReference type="EMBL" id="CKLF01000014">
    <property type="protein sequence ID" value="CIV25874.1"/>
    <property type="molecule type" value="Genomic_DNA"/>
</dbReference>
<feature type="active site" description="Proton donor/acceptor" evidence="10">
    <location>
        <position position="273"/>
    </location>
</feature>
<evidence type="ECO:0000256" key="9">
    <source>
        <dbReference type="PIRNR" id="PIRNR038994"/>
    </source>
</evidence>
<dbReference type="Proteomes" id="UP000315060">
    <property type="component" value="Unassembled WGS sequence"/>
</dbReference>
<evidence type="ECO:0000256" key="6">
    <source>
        <dbReference type="ARBA" id="ARBA00023277"/>
    </source>
</evidence>
<feature type="binding site" evidence="11">
    <location>
        <begin position="218"/>
        <end position="219"/>
    </location>
    <ligand>
        <name>substrate</name>
    </ligand>
</feature>
<dbReference type="NCBIfam" id="TIGR00221">
    <property type="entry name" value="nagA"/>
    <property type="match status" value="1"/>
</dbReference>
<keyword evidence="6 9" id="KW-0119">Carbohydrate metabolism</keyword>
<evidence type="ECO:0000313" key="17">
    <source>
        <dbReference type="Proteomes" id="UP000040910"/>
    </source>
</evidence>
<comment type="similarity">
    <text evidence="1 9">Belongs to the metallo-dependent hydrolases superfamily. NagA family.</text>
</comment>
<evidence type="ECO:0000313" key="19">
    <source>
        <dbReference type="Proteomes" id="UP000315060"/>
    </source>
</evidence>
<feature type="domain" description="Amidohydrolase-related" evidence="13">
    <location>
        <begin position="50"/>
        <end position="370"/>
    </location>
</feature>
<accession>A0A064C1I8</accession>
<gene>
    <name evidence="15" type="primary">nagA</name>
    <name evidence="16" type="ORF">AZJ28_03670</name>
    <name evidence="14" type="ORF">ERS019316_01116</name>
    <name evidence="15" type="ORF">ERS096071_00918</name>
</gene>
<dbReference type="Proteomes" id="UP000040910">
    <property type="component" value="Unassembled WGS sequence"/>
</dbReference>
<dbReference type="EC" id="3.5.1.25" evidence="2"/>
<dbReference type="SUPFAM" id="SSF51556">
    <property type="entry name" value="Metallo-dependent hydrolases"/>
    <property type="match status" value="1"/>
</dbReference>
<evidence type="ECO:0000259" key="13">
    <source>
        <dbReference type="Pfam" id="PF01979"/>
    </source>
</evidence>
<comment type="catalytic activity">
    <reaction evidence="7">
        <text>N-acetyl-D-glucosamine 6-phosphate + H2O = D-glucosamine 6-phosphate + acetate</text>
        <dbReference type="Rhea" id="RHEA:22936"/>
        <dbReference type="ChEBI" id="CHEBI:15377"/>
        <dbReference type="ChEBI" id="CHEBI:30089"/>
        <dbReference type="ChEBI" id="CHEBI:57513"/>
        <dbReference type="ChEBI" id="CHEBI:58725"/>
        <dbReference type="EC" id="3.5.1.25"/>
    </reaction>
</comment>
<keyword evidence="5 9" id="KW-0378">Hydrolase</keyword>
<dbReference type="EMBL" id="CMWB01000012">
    <property type="protein sequence ID" value="CKJ09206.1"/>
    <property type="molecule type" value="Genomic_DNA"/>
</dbReference>
<comment type="cofactor">
    <cofactor evidence="12">
        <name>a divalent metal cation</name>
        <dbReference type="ChEBI" id="CHEBI:60240"/>
    </cofactor>
    <text evidence="12">Binds 1 divalent metal cation per subunit.</text>
</comment>
<dbReference type="Gene3D" id="2.30.40.10">
    <property type="entry name" value="Urease, subunit C, domain 1"/>
    <property type="match status" value="1"/>
</dbReference>
<evidence type="ECO:0000256" key="5">
    <source>
        <dbReference type="ARBA" id="ARBA00022801"/>
    </source>
</evidence>
<dbReference type="InterPro" id="IPR032466">
    <property type="entry name" value="Metal_Hydrolase"/>
</dbReference>
<evidence type="ECO:0000256" key="10">
    <source>
        <dbReference type="PIRSR" id="PIRSR038994-1"/>
    </source>
</evidence>
<feature type="binding site" evidence="11">
    <location>
        <position position="250"/>
    </location>
    <ligand>
        <name>substrate</name>
    </ligand>
</feature>
<feature type="binding site" evidence="11">
    <location>
        <position position="226"/>
    </location>
    <ligand>
        <name>substrate</name>
    </ligand>
</feature>
<dbReference type="CDD" id="cd00854">
    <property type="entry name" value="NagA"/>
    <property type="match status" value="1"/>
</dbReference>
<dbReference type="PANTHER" id="PTHR11113">
    <property type="entry name" value="N-ACETYLGLUCOSAMINE-6-PHOSPHATE DEACETYLASE"/>
    <property type="match status" value="1"/>
</dbReference>
<proteinExistence type="inferred from homology"/>
<dbReference type="EMBL" id="VMYC01000057">
    <property type="protein sequence ID" value="TVX71085.1"/>
    <property type="molecule type" value="Genomic_DNA"/>
</dbReference>
<evidence type="ECO:0000313" key="16">
    <source>
        <dbReference type="EMBL" id="TVX71085.1"/>
    </source>
</evidence>
<keyword evidence="4 12" id="KW-0479">Metal-binding</keyword>
<dbReference type="InterPro" id="IPR011059">
    <property type="entry name" value="Metal-dep_hydrolase_composite"/>
</dbReference>
<evidence type="ECO:0000256" key="4">
    <source>
        <dbReference type="ARBA" id="ARBA00022723"/>
    </source>
</evidence>